<dbReference type="SMART" id="SM00650">
    <property type="entry name" value="rADc"/>
    <property type="match status" value="1"/>
</dbReference>
<dbReference type="Gene3D" id="1.10.8.100">
    <property type="entry name" value="Ribosomal RNA adenine dimethylase-like, domain 2"/>
    <property type="match status" value="1"/>
</dbReference>
<reference evidence="10" key="1">
    <citation type="submission" date="2020-08" db="EMBL/GenBank/DDBJ databases">
        <title>Genome public.</title>
        <authorList>
            <person name="Liu C."/>
            <person name="Sun Q."/>
        </authorList>
    </citation>
    <scope>NUCLEOTIDE SEQUENCE</scope>
    <source>
        <strain evidence="10">NSJ-15</strain>
    </source>
</reference>
<accession>A0A8J6TXQ9</accession>
<evidence type="ECO:0000313" key="10">
    <source>
        <dbReference type="EMBL" id="MBC8611590.1"/>
    </source>
</evidence>
<feature type="binding site" evidence="7 8">
    <location>
        <position position="28"/>
    </location>
    <ligand>
        <name>S-adenosyl-L-methionine</name>
        <dbReference type="ChEBI" id="CHEBI:59789"/>
    </ligand>
</feature>
<dbReference type="PANTHER" id="PTHR11727:SF7">
    <property type="entry name" value="DIMETHYLADENOSINE TRANSFERASE-RELATED"/>
    <property type="match status" value="1"/>
</dbReference>
<dbReference type="Pfam" id="PF00398">
    <property type="entry name" value="RrnaAD"/>
    <property type="match status" value="1"/>
</dbReference>
<dbReference type="GO" id="GO:0052908">
    <property type="term" value="F:16S rRNA (adenine(1518)-N(6)/adenine(1519)-N(6))-dimethyltransferase activity"/>
    <property type="evidence" value="ECO:0007669"/>
    <property type="project" value="UniProtKB-EC"/>
</dbReference>
<gene>
    <name evidence="7 10" type="primary">rsmA</name>
    <name evidence="7" type="synonym">ksgA</name>
    <name evidence="10" type="ORF">H8702_10825</name>
</gene>
<dbReference type="OrthoDB" id="9814755at2"/>
<dbReference type="InterPro" id="IPR029063">
    <property type="entry name" value="SAM-dependent_MTases_sf"/>
</dbReference>
<comment type="function">
    <text evidence="7">Specifically dimethylates two adjacent adenosines (A1518 and A1519) in the loop of a conserved hairpin near the 3'-end of 16S rRNA in the 30S particle. May play a critical role in biogenesis of 30S subunits.</text>
</comment>
<keyword evidence="1 7" id="KW-0963">Cytoplasm</keyword>
<comment type="subcellular location">
    <subcellularLocation>
        <location evidence="7">Cytoplasm</location>
    </subcellularLocation>
</comment>
<feature type="binding site" evidence="7 8">
    <location>
        <position position="55"/>
    </location>
    <ligand>
        <name>S-adenosyl-L-methionine</name>
        <dbReference type="ChEBI" id="CHEBI:59789"/>
    </ligand>
</feature>
<keyword evidence="5 7" id="KW-0949">S-adenosyl-L-methionine</keyword>
<name>A0A8J6TXQ9_9FIRM</name>
<dbReference type="EMBL" id="JACRTL010000006">
    <property type="protein sequence ID" value="MBC8611590.1"/>
    <property type="molecule type" value="Genomic_DNA"/>
</dbReference>
<dbReference type="GO" id="GO:0005829">
    <property type="term" value="C:cytosol"/>
    <property type="evidence" value="ECO:0007669"/>
    <property type="project" value="TreeGrafter"/>
</dbReference>
<dbReference type="HAMAP" id="MF_00607">
    <property type="entry name" value="16SrRNA_methyltr_A"/>
    <property type="match status" value="1"/>
</dbReference>
<dbReference type="Proteomes" id="UP000632659">
    <property type="component" value="Unassembled WGS sequence"/>
</dbReference>
<feature type="domain" description="Ribosomal RNA adenine methylase transferase N-terminal" evidence="9">
    <location>
        <begin position="35"/>
        <end position="210"/>
    </location>
</feature>
<evidence type="ECO:0000256" key="1">
    <source>
        <dbReference type="ARBA" id="ARBA00022490"/>
    </source>
</evidence>
<proteinExistence type="inferred from homology"/>
<dbReference type="SUPFAM" id="SSF53335">
    <property type="entry name" value="S-adenosyl-L-methionine-dependent methyltransferases"/>
    <property type="match status" value="1"/>
</dbReference>
<keyword evidence="11" id="KW-1185">Reference proteome</keyword>
<keyword evidence="6 7" id="KW-0694">RNA-binding</keyword>
<feature type="binding site" evidence="7 8">
    <location>
        <position position="101"/>
    </location>
    <ligand>
        <name>S-adenosyl-L-methionine</name>
        <dbReference type="ChEBI" id="CHEBI:59789"/>
    </ligand>
</feature>
<feature type="binding site" evidence="7 8">
    <location>
        <position position="30"/>
    </location>
    <ligand>
        <name>S-adenosyl-L-methionine</name>
        <dbReference type="ChEBI" id="CHEBI:59789"/>
    </ligand>
</feature>
<dbReference type="RefSeq" id="WP_093987782.1">
    <property type="nucleotide sequence ID" value="NZ_FYDD01000002.1"/>
</dbReference>
<organism evidence="10 11">
    <name type="scientific">Massiliimalia timonensis</name>
    <dbReference type="NCBI Taxonomy" id="1987501"/>
    <lineage>
        <taxon>Bacteria</taxon>
        <taxon>Bacillati</taxon>
        <taxon>Bacillota</taxon>
        <taxon>Clostridia</taxon>
        <taxon>Eubacteriales</taxon>
        <taxon>Oscillospiraceae</taxon>
        <taxon>Massiliimalia</taxon>
    </lineage>
</organism>
<dbReference type="InterPro" id="IPR001737">
    <property type="entry name" value="KsgA/Erm"/>
</dbReference>
<evidence type="ECO:0000256" key="7">
    <source>
        <dbReference type="HAMAP-Rule" id="MF_00607"/>
    </source>
</evidence>
<evidence type="ECO:0000256" key="2">
    <source>
        <dbReference type="ARBA" id="ARBA00022552"/>
    </source>
</evidence>
<feature type="binding site" evidence="7 8">
    <location>
        <position position="76"/>
    </location>
    <ligand>
        <name>S-adenosyl-L-methionine</name>
        <dbReference type="ChEBI" id="CHEBI:59789"/>
    </ligand>
</feature>
<dbReference type="PANTHER" id="PTHR11727">
    <property type="entry name" value="DIMETHYLADENOSINE TRANSFERASE"/>
    <property type="match status" value="1"/>
</dbReference>
<dbReference type="EC" id="2.1.1.182" evidence="7"/>
<sequence length="290" mass="32255">MEQLCNISVIKEVLARHQFQFSKALGQNFLINPSVCPRIAEDGVRDPKFGAIEIGTGIGVLTNELAKRAKKVVAVEIDGRLLPILAETLSEYDNVEIVNEDIMKVDLPALLKEKFDGMEVCVCANLPYYITSPIIMTLLEQRLPIRSITVMVQKEAAARLCAQVGTRDCGAVTFAVRYYSEPKQLFPVSRGSFMPAPNVDSAVIRLEVKPETCHDVKDERFLFRVVKAGFSQRRKTLVNPVSTVLGLNKAVVSGVLEELGVKKTVRAEEMKFEEWISFANRLAEECGHGK</sequence>
<feature type="binding site" evidence="7 8">
    <location>
        <position position="125"/>
    </location>
    <ligand>
        <name>S-adenosyl-L-methionine</name>
        <dbReference type="ChEBI" id="CHEBI:59789"/>
    </ligand>
</feature>
<evidence type="ECO:0000256" key="6">
    <source>
        <dbReference type="ARBA" id="ARBA00022884"/>
    </source>
</evidence>
<evidence type="ECO:0000256" key="5">
    <source>
        <dbReference type="ARBA" id="ARBA00022691"/>
    </source>
</evidence>
<dbReference type="AlphaFoldDB" id="A0A8J6TXQ9"/>
<dbReference type="GO" id="GO:0003723">
    <property type="term" value="F:RNA binding"/>
    <property type="evidence" value="ECO:0007669"/>
    <property type="project" value="UniProtKB-UniRule"/>
</dbReference>
<dbReference type="InterPro" id="IPR011530">
    <property type="entry name" value="rRNA_adenine_dimethylase"/>
</dbReference>
<evidence type="ECO:0000313" key="11">
    <source>
        <dbReference type="Proteomes" id="UP000632659"/>
    </source>
</evidence>
<dbReference type="FunFam" id="3.40.50.150:FF:000023">
    <property type="entry name" value="Ribosomal RNA small subunit methyltransferase A"/>
    <property type="match status" value="1"/>
</dbReference>
<dbReference type="InterPro" id="IPR023165">
    <property type="entry name" value="rRNA_Ade_diMease-like_C"/>
</dbReference>
<evidence type="ECO:0000256" key="3">
    <source>
        <dbReference type="ARBA" id="ARBA00022603"/>
    </source>
</evidence>
<keyword evidence="4 7" id="KW-0808">Transferase</keyword>
<dbReference type="FunFam" id="1.10.8.100:FF:000001">
    <property type="entry name" value="Ribosomal RNA small subunit methyltransferase A"/>
    <property type="match status" value="1"/>
</dbReference>
<evidence type="ECO:0000259" key="9">
    <source>
        <dbReference type="SMART" id="SM00650"/>
    </source>
</evidence>
<comment type="caution">
    <text evidence="10">The sequence shown here is derived from an EMBL/GenBank/DDBJ whole genome shotgun (WGS) entry which is preliminary data.</text>
</comment>
<keyword evidence="3 7" id="KW-0489">Methyltransferase</keyword>
<comment type="catalytic activity">
    <reaction evidence="7">
        <text>adenosine(1518)/adenosine(1519) in 16S rRNA + 4 S-adenosyl-L-methionine = N(6)-dimethyladenosine(1518)/N(6)-dimethyladenosine(1519) in 16S rRNA + 4 S-adenosyl-L-homocysteine + 4 H(+)</text>
        <dbReference type="Rhea" id="RHEA:19609"/>
        <dbReference type="Rhea" id="RHEA-COMP:10232"/>
        <dbReference type="Rhea" id="RHEA-COMP:10233"/>
        <dbReference type="ChEBI" id="CHEBI:15378"/>
        <dbReference type="ChEBI" id="CHEBI:57856"/>
        <dbReference type="ChEBI" id="CHEBI:59789"/>
        <dbReference type="ChEBI" id="CHEBI:74411"/>
        <dbReference type="ChEBI" id="CHEBI:74493"/>
        <dbReference type="EC" id="2.1.1.182"/>
    </reaction>
</comment>
<dbReference type="NCBIfam" id="TIGR00755">
    <property type="entry name" value="ksgA"/>
    <property type="match status" value="1"/>
</dbReference>
<dbReference type="CDD" id="cd02440">
    <property type="entry name" value="AdoMet_MTases"/>
    <property type="match status" value="1"/>
</dbReference>
<comment type="similarity">
    <text evidence="7">Belongs to the class I-like SAM-binding methyltransferase superfamily. rRNA adenine N(6)-methyltransferase family. RsmA subfamily.</text>
</comment>
<protein>
    <recommendedName>
        <fullName evidence="7">Ribosomal RNA small subunit methyltransferase A</fullName>
        <ecNumber evidence="7">2.1.1.182</ecNumber>
    </recommendedName>
    <alternativeName>
        <fullName evidence="7">16S rRNA (adenine(1518)-N(6)/adenine(1519)-N(6))-dimethyltransferase</fullName>
    </alternativeName>
    <alternativeName>
        <fullName evidence="7">16S rRNA dimethyladenosine transferase</fullName>
    </alternativeName>
    <alternativeName>
        <fullName evidence="7">16S rRNA dimethylase</fullName>
    </alternativeName>
    <alternativeName>
        <fullName evidence="7">S-adenosylmethionine-6-N', N'-adenosyl(rRNA) dimethyltransferase</fullName>
    </alternativeName>
</protein>
<evidence type="ECO:0000256" key="8">
    <source>
        <dbReference type="PROSITE-ProRule" id="PRU01026"/>
    </source>
</evidence>
<evidence type="ECO:0000256" key="4">
    <source>
        <dbReference type="ARBA" id="ARBA00022679"/>
    </source>
</evidence>
<dbReference type="Gene3D" id="3.40.50.150">
    <property type="entry name" value="Vaccinia Virus protein VP39"/>
    <property type="match status" value="1"/>
</dbReference>
<keyword evidence="2 7" id="KW-0698">rRNA processing</keyword>
<dbReference type="PROSITE" id="PS51689">
    <property type="entry name" value="SAM_RNA_A_N6_MT"/>
    <property type="match status" value="1"/>
</dbReference>
<dbReference type="InterPro" id="IPR020598">
    <property type="entry name" value="rRNA_Ade_methylase_Trfase_N"/>
</dbReference>